<dbReference type="EMBL" id="JAMB01000004">
    <property type="protein sequence ID" value="ETX11400.1"/>
    <property type="molecule type" value="Genomic_DNA"/>
</dbReference>
<proteinExistence type="predicted"/>
<dbReference type="AlphaFoldDB" id="X7E6F3"/>
<evidence type="ECO:0000313" key="1">
    <source>
        <dbReference type="EMBL" id="ETX11400.1"/>
    </source>
</evidence>
<comment type="caution">
    <text evidence="1">The sequence shown here is derived from an EMBL/GenBank/DDBJ whole genome shotgun (WGS) entry which is preliminary data.</text>
</comment>
<gene>
    <name evidence="1" type="ORF">MUS1_10930</name>
</gene>
<dbReference type="Proteomes" id="UP000054058">
    <property type="component" value="Unassembled WGS sequence"/>
</dbReference>
<dbReference type="STRING" id="1122207.MUS1_10930"/>
<dbReference type="PATRIC" id="fig|1122207.3.peg.1316"/>
<name>X7E6F3_9GAMM</name>
<reference evidence="1 2" key="1">
    <citation type="submission" date="2014-01" db="EMBL/GenBank/DDBJ databases">
        <title>Marinomonas ushuaiensis DSM 15871 Genome Sequencing.</title>
        <authorList>
            <person name="Lai Q."/>
            <person name="Shao Z.S."/>
        </authorList>
    </citation>
    <scope>NUCLEOTIDE SEQUENCE [LARGE SCALE GENOMIC DNA]</scope>
    <source>
        <strain evidence="1 2">DSM 15871</strain>
    </source>
</reference>
<keyword evidence="2" id="KW-1185">Reference proteome</keyword>
<accession>X7E6F3</accession>
<dbReference type="Pfam" id="PF06097">
    <property type="entry name" value="DUF945"/>
    <property type="match status" value="1"/>
</dbReference>
<sequence>MKKIFAVIAFALVAVCLVTPKFIAPKFQEQVITLVDKINKTSGYTAIIESTESSWFGSTYVISFGLDLGMYEPAYENQKLDLQLVLDAKYGPLLLANQGIVGLYEAKLKIAADEQRQILAWDEAEPLYQLSAVGGFGGDIKIEDTIPAFSKLDNGLTFSGYNGEGKISRDAVAYEGLLALVNLDDPYQPVKAENITLSMQMEAGLESILKGGFYNSTTSFSIDSFTVGTDIKASNLSMLVKMILDEETQLGSLEVGYFAKELVYNEYQVSDFILKSELAKLSNQFFIDYTRFNDSLVDQNLASDEFLIEQLSFLQDSFAELLSHQPEFNITDFSATFPEGRFNASLTSKLADIETPTFDEMLIPEFWLFNTLASINIEADDALISNFVERFLATKMRTTINSPDVKQQARIIINSFEQQDFIFHEDSQYRSEITLKDGQANINGRPFPLM</sequence>
<dbReference type="eggNOG" id="COG5339">
    <property type="taxonomic scope" value="Bacteria"/>
</dbReference>
<evidence type="ECO:0000313" key="2">
    <source>
        <dbReference type="Proteomes" id="UP000054058"/>
    </source>
</evidence>
<dbReference type="RefSeq" id="WP_036160318.1">
    <property type="nucleotide sequence ID" value="NZ_JAMB01000004.1"/>
</dbReference>
<evidence type="ECO:0008006" key="3">
    <source>
        <dbReference type="Google" id="ProtNLM"/>
    </source>
</evidence>
<dbReference type="InterPro" id="IPR010352">
    <property type="entry name" value="DUF945"/>
</dbReference>
<organism evidence="1 2">
    <name type="scientific">Marinomonas ushuaiensis DSM 15871</name>
    <dbReference type="NCBI Taxonomy" id="1122207"/>
    <lineage>
        <taxon>Bacteria</taxon>
        <taxon>Pseudomonadati</taxon>
        <taxon>Pseudomonadota</taxon>
        <taxon>Gammaproteobacteria</taxon>
        <taxon>Oceanospirillales</taxon>
        <taxon>Oceanospirillaceae</taxon>
        <taxon>Marinomonas</taxon>
    </lineage>
</organism>
<protein>
    <recommendedName>
        <fullName evidence="3">DUF945 domain-containing protein</fullName>
    </recommendedName>
</protein>